<dbReference type="Pfam" id="PF19277">
    <property type="entry name" value="GPAT_C"/>
    <property type="match status" value="1"/>
</dbReference>
<evidence type="ECO:0000313" key="2">
    <source>
        <dbReference type="EMBL" id="CAJ0968113.1"/>
    </source>
</evidence>
<keyword evidence="3" id="KW-1185">Reference proteome</keyword>
<sequence>MTKQIRKVIPEGLLRHPGFLVVCEHDHTDLFTVQEYCTQSLKESVLSSKPRVPSAHEALTIRMVGIATCVNISYEKILEESIYAQELLGAQKSKESTSGLLKARKILNDNFGNIHIYIGRPISLRSMASERINRSKYNLIPRHSLQRPSEEIQKFISDMAYKVELHQIANMVLSPGDLIATILLQNLPVLNYNLLIEKILWLRKLTEDFGGVLDWPGDRRRQGIRILEF</sequence>
<name>A0ABN9MMX0_9NEOB</name>
<feature type="domain" description="GPAT/DHAPAT C-terminal" evidence="1">
    <location>
        <begin position="83"/>
        <end position="219"/>
    </location>
</feature>
<comment type="caution">
    <text evidence="2">The sequence shown here is derived from an EMBL/GenBank/DDBJ whole genome shotgun (WGS) entry which is preliminary data.</text>
</comment>
<reference evidence="2" key="1">
    <citation type="submission" date="2023-07" db="EMBL/GenBank/DDBJ databases">
        <authorList>
            <person name="Stuckert A."/>
        </authorList>
    </citation>
    <scope>NUCLEOTIDE SEQUENCE</scope>
</reference>
<dbReference type="Proteomes" id="UP001176940">
    <property type="component" value="Unassembled WGS sequence"/>
</dbReference>
<accession>A0ABN9MMX0</accession>
<organism evidence="2 3">
    <name type="scientific">Ranitomeya imitator</name>
    <name type="common">mimic poison frog</name>
    <dbReference type="NCBI Taxonomy" id="111125"/>
    <lineage>
        <taxon>Eukaryota</taxon>
        <taxon>Metazoa</taxon>
        <taxon>Chordata</taxon>
        <taxon>Craniata</taxon>
        <taxon>Vertebrata</taxon>
        <taxon>Euteleostomi</taxon>
        <taxon>Amphibia</taxon>
        <taxon>Batrachia</taxon>
        <taxon>Anura</taxon>
        <taxon>Neobatrachia</taxon>
        <taxon>Hyloidea</taxon>
        <taxon>Dendrobatidae</taxon>
        <taxon>Dendrobatinae</taxon>
        <taxon>Ranitomeya</taxon>
    </lineage>
</organism>
<evidence type="ECO:0000259" key="1">
    <source>
        <dbReference type="Pfam" id="PF19277"/>
    </source>
</evidence>
<proteinExistence type="predicted"/>
<dbReference type="InterPro" id="IPR045520">
    <property type="entry name" value="GPAT/DHAPAT_C"/>
</dbReference>
<dbReference type="PANTHER" id="PTHR12563">
    <property type="entry name" value="GLYCEROL-3-PHOSPHATE ACYLTRANSFERASE"/>
    <property type="match status" value="1"/>
</dbReference>
<evidence type="ECO:0000313" key="3">
    <source>
        <dbReference type="Proteomes" id="UP001176940"/>
    </source>
</evidence>
<protein>
    <recommendedName>
        <fullName evidence="1">GPAT/DHAPAT C-terminal domain-containing protein</fullName>
    </recommendedName>
</protein>
<dbReference type="InterPro" id="IPR022284">
    <property type="entry name" value="GPAT/DHAPAT"/>
</dbReference>
<dbReference type="PANTHER" id="PTHR12563:SF17">
    <property type="entry name" value="DIHYDROXYACETONE PHOSPHATE ACYLTRANSFERASE"/>
    <property type="match status" value="1"/>
</dbReference>
<gene>
    <name evidence="2" type="ORF">RIMI_LOCUS22804154</name>
</gene>
<dbReference type="EMBL" id="CAUEEQ010078930">
    <property type="protein sequence ID" value="CAJ0968113.1"/>
    <property type="molecule type" value="Genomic_DNA"/>
</dbReference>